<reference evidence="2 3" key="1">
    <citation type="submission" date="2024-03" db="EMBL/GenBank/DDBJ databases">
        <title>The Acrasis kona genome and developmental transcriptomes reveal deep origins of eukaryotic multicellular pathways.</title>
        <authorList>
            <person name="Sheikh S."/>
            <person name="Fu C.-J."/>
            <person name="Brown M.W."/>
            <person name="Baldauf S.L."/>
        </authorList>
    </citation>
    <scope>NUCLEOTIDE SEQUENCE [LARGE SCALE GENOMIC DNA]</scope>
    <source>
        <strain evidence="2 3">ATCC MYA-3509</strain>
    </source>
</reference>
<sequence length="119" mass="13343">MTISQSISRSGVSNQTAPVLSDDLVAQLLAKIESLEKKVESLEKKVESLEKENEGLKKEVKKSKKKIKKLRESRDSLRLQLNNVQKCNTSNIGKLNKVNANMQHERGKIATLKESLGKK</sequence>
<feature type="region of interest" description="Disordered" evidence="1">
    <location>
        <begin position="46"/>
        <end position="71"/>
    </location>
</feature>
<feature type="compositionally biased region" description="Basic residues" evidence="1">
    <location>
        <begin position="59"/>
        <end position="69"/>
    </location>
</feature>
<feature type="compositionally biased region" description="Basic and acidic residues" evidence="1">
    <location>
        <begin position="46"/>
        <end position="58"/>
    </location>
</feature>
<name>A0AAW2Z6H6_9EUKA</name>
<organism evidence="2 3">
    <name type="scientific">Acrasis kona</name>
    <dbReference type="NCBI Taxonomy" id="1008807"/>
    <lineage>
        <taxon>Eukaryota</taxon>
        <taxon>Discoba</taxon>
        <taxon>Heterolobosea</taxon>
        <taxon>Tetramitia</taxon>
        <taxon>Eutetramitia</taxon>
        <taxon>Acrasidae</taxon>
        <taxon>Acrasis</taxon>
    </lineage>
</organism>
<dbReference type="EMBL" id="JAOPGA020001138">
    <property type="protein sequence ID" value="KAL0485433.1"/>
    <property type="molecule type" value="Genomic_DNA"/>
</dbReference>
<keyword evidence="3" id="KW-1185">Reference proteome</keyword>
<dbReference type="SUPFAM" id="SSF103657">
    <property type="entry name" value="BAR/IMD domain-like"/>
    <property type="match status" value="1"/>
</dbReference>
<comment type="caution">
    <text evidence="2">The sequence shown here is derived from an EMBL/GenBank/DDBJ whole genome shotgun (WGS) entry which is preliminary data.</text>
</comment>
<evidence type="ECO:0000313" key="3">
    <source>
        <dbReference type="Proteomes" id="UP001431209"/>
    </source>
</evidence>
<dbReference type="InterPro" id="IPR027267">
    <property type="entry name" value="AH/BAR_dom_sf"/>
</dbReference>
<dbReference type="Gene3D" id="6.10.250.3110">
    <property type="match status" value="1"/>
</dbReference>
<dbReference type="Proteomes" id="UP001431209">
    <property type="component" value="Unassembled WGS sequence"/>
</dbReference>
<accession>A0AAW2Z6H6</accession>
<dbReference type="AlphaFoldDB" id="A0AAW2Z6H6"/>
<evidence type="ECO:0000313" key="2">
    <source>
        <dbReference type="EMBL" id="KAL0485433.1"/>
    </source>
</evidence>
<gene>
    <name evidence="2" type="ORF">AKO1_011726</name>
</gene>
<evidence type="ECO:0000256" key="1">
    <source>
        <dbReference type="SAM" id="MobiDB-lite"/>
    </source>
</evidence>
<proteinExistence type="predicted"/>
<protein>
    <submittedName>
        <fullName evidence="2">Uncharacterized protein</fullName>
    </submittedName>
</protein>